<dbReference type="RefSeq" id="WP_197311055.1">
    <property type="nucleotide sequence ID" value="NZ_JADZLT010000049.1"/>
</dbReference>
<dbReference type="EMBL" id="JADZLT010000049">
    <property type="protein sequence ID" value="MBH0238004.1"/>
    <property type="molecule type" value="Genomic_DNA"/>
</dbReference>
<dbReference type="Gene3D" id="3.30.530.20">
    <property type="match status" value="1"/>
</dbReference>
<dbReference type="InterPro" id="IPR047137">
    <property type="entry name" value="ORF3"/>
</dbReference>
<evidence type="ECO:0000256" key="3">
    <source>
        <dbReference type="SAM" id="Phobius"/>
    </source>
</evidence>
<keyword evidence="3" id="KW-0812">Transmembrane</keyword>
<comment type="similarity">
    <text evidence="1">Belongs to the ribosome association toxin RatA family.</text>
</comment>
<dbReference type="InterPro" id="IPR023393">
    <property type="entry name" value="START-like_dom_sf"/>
</dbReference>
<feature type="domain" description="Coenzyme Q-binding protein COQ10 START" evidence="4">
    <location>
        <begin position="78"/>
        <end position="193"/>
    </location>
</feature>
<sequence length="223" mass="24340">MFSHRHARGLHHPTAKQGGIGLLALLAGAAAVWAVGSLISDIKPSDSARKERQKGRRIGSGAPDEAKSAVVGRTVTIHRPKAELYDAWRDFARLPEFLENVESIAVLDETRSRWTVTGPAGTSFEFFSVITEDRPGEVIAWTSEPDADVRNSGRVEFRDAPGGRGTEVKATIAYEPPGGPLGQIFAKMLQREPGLQVRRDLKRFKQLMETGEIAVAASRRAES</sequence>
<dbReference type="Proteomes" id="UP000631694">
    <property type="component" value="Unassembled WGS sequence"/>
</dbReference>
<dbReference type="PANTHER" id="PTHR33824">
    <property type="entry name" value="POLYKETIDE CYCLASE/DEHYDRASE AND LIPID TRANSPORT SUPERFAMILY PROTEIN"/>
    <property type="match status" value="1"/>
</dbReference>
<dbReference type="InterPro" id="IPR005031">
    <property type="entry name" value="COQ10_START"/>
</dbReference>
<organism evidence="5 6">
    <name type="scientific">Methylobrevis albus</name>
    <dbReference type="NCBI Taxonomy" id="2793297"/>
    <lineage>
        <taxon>Bacteria</taxon>
        <taxon>Pseudomonadati</taxon>
        <taxon>Pseudomonadota</taxon>
        <taxon>Alphaproteobacteria</taxon>
        <taxon>Hyphomicrobiales</taxon>
        <taxon>Pleomorphomonadaceae</taxon>
        <taxon>Methylobrevis</taxon>
    </lineage>
</organism>
<keyword evidence="6" id="KW-1185">Reference proteome</keyword>
<keyword evidence="3" id="KW-1133">Transmembrane helix</keyword>
<reference evidence="5" key="1">
    <citation type="submission" date="2020-12" db="EMBL/GenBank/DDBJ databases">
        <title>Methylobrevis albus sp. nov., isolated from fresh water lack sediment.</title>
        <authorList>
            <person name="Zou Q."/>
        </authorList>
    </citation>
    <scope>NUCLEOTIDE SEQUENCE</scope>
    <source>
        <strain evidence="5">L22</strain>
    </source>
</reference>
<accession>A0A931I236</accession>
<protein>
    <submittedName>
        <fullName evidence="5">SRPBCC family protein</fullName>
    </submittedName>
</protein>
<dbReference type="Pfam" id="PF03364">
    <property type="entry name" value="Polyketide_cyc"/>
    <property type="match status" value="1"/>
</dbReference>
<keyword evidence="3" id="KW-0472">Membrane</keyword>
<feature type="transmembrane region" description="Helical" evidence="3">
    <location>
        <begin position="20"/>
        <end position="40"/>
    </location>
</feature>
<comment type="caution">
    <text evidence="5">The sequence shown here is derived from an EMBL/GenBank/DDBJ whole genome shotgun (WGS) entry which is preliminary data.</text>
</comment>
<evidence type="ECO:0000259" key="4">
    <source>
        <dbReference type="Pfam" id="PF03364"/>
    </source>
</evidence>
<dbReference type="PANTHER" id="PTHR33824:SF7">
    <property type="entry name" value="POLYKETIDE CYCLASE_DEHYDRASE AND LIPID TRANSPORT SUPERFAMILY PROTEIN"/>
    <property type="match status" value="1"/>
</dbReference>
<evidence type="ECO:0000313" key="5">
    <source>
        <dbReference type="EMBL" id="MBH0238004.1"/>
    </source>
</evidence>
<feature type="region of interest" description="Disordered" evidence="2">
    <location>
        <begin position="44"/>
        <end position="65"/>
    </location>
</feature>
<evidence type="ECO:0000256" key="1">
    <source>
        <dbReference type="ARBA" id="ARBA00008918"/>
    </source>
</evidence>
<dbReference type="AlphaFoldDB" id="A0A931I236"/>
<gene>
    <name evidence="5" type="ORF">I5731_09245</name>
</gene>
<evidence type="ECO:0000313" key="6">
    <source>
        <dbReference type="Proteomes" id="UP000631694"/>
    </source>
</evidence>
<proteinExistence type="inferred from homology"/>
<evidence type="ECO:0000256" key="2">
    <source>
        <dbReference type="SAM" id="MobiDB-lite"/>
    </source>
</evidence>
<dbReference type="CDD" id="cd07817">
    <property type="entry name" value="SRPBCC_8"/>
    <property type="match status" value="1"/>
</dbReference>
<name>A0A931I236_9HYPH</name>
<dbReference type="SUPFAM" id="SSF55961">
    <property type="entry name" value="Bet v1-like"/>
    <property type="match status" value="1"/>
</dbReference>